<feature type="chain" id="PRO_5047547951" evidence="3">
    <location>
        <begin position="24"/>
        <end position="199"/>
    </location>
</feature>
<evidence type="ECO:0000259" key="4">
    <source>
        <dbReference type="PROSITE" id="PS51352"/>
    </source>
</evidence>
<name>A0ABY4TXK4_9SPHN</name>
<evidence type="ECO:0000313" key="5">
    <source>
        <dbReference type="EMBL" id="URW75261.1"/>
    </source>
</evidence>
<keyword evidence="2" id="KW-0186">Copper</keyword>
<evidence type="ECO:0000313" key="6">
    <source>
        <dbReference type="Proteomes" id="UP001055580"/>
    </source>
</evidence>
<dbReference type="SUPFAM" id="SSF52833">
    <property type="entry name" value="Thioredoxin-like"/>
    <property type="match status" value="1"/>
</dbReference>
<feature type="signal peptide" evidence="3">
    <location>
        <begin position="1"/>
        <end position="23"/>
    </location>
</feature>
<dbReference type="CDD" id="cd02968">
    <property type="entry name" value="SCO"/>
    <property type="match status" value="1"/>
</dbReference>
<dbReference type="Proteomes" id="UP001055580">
    <property type="component" value="Chromosome"/>
</dbReference>
<dbReference type="InterPro" id="IPR036249">
    <property type="entry name" value="Thioredoxin-like_sf"/>
</dbReference>
<evidence type="ECO:0000256" key="3">
    <source>
        <dbReference type="SAM" id="SignalP"/>
    </source>
</evidence>
<accession>A0ABY4TXK4</accession>
<evidence type="ECO:0000256" key="1">
    <source>
        <dbReference type="ARBA" id="ARBA00010996"/>
    </source>
</evidence>
<reference evidence="5" key="1">
    <citation type="submission" date="2022-05" db="EMBL/GenBank/DDBJ databases">
        <title>Sphingomonas sp. strain RMG20 Genome sequencing and assembly.</title>
        <authorList>
            <person name="Kim I."/>
        </authorList>
    </citation>
    <scope>NUCLEOTIDE SEQUENCE</scope>
    <source>
        <strain evidence="5">RMG20</strain>
    </source>
</reference>
<dbReference type="InterPro" id="IPR013766">
    <property type="entry name" value="Thioredoxin_domain"/>
</dbReference>
<protein>
    <submittedName>
        <fullName evidence="5">SCO family protein</fullName>
    </submittedName>
</protein>
<dbReference type="PANTHER" id="PTHR12151">
    <property type="entry name" value="ELECTRON TRANSPORT PROTIN SCO1/SENC FAMILY MEMBER"/>
    <property type="match status" value="1"/>
</dbReference>
<dbReference type="EMBL" id="CP098401">
    <property type="protein sequence ID" value="URW75261.1"/>
    <property type="molecule type" value="Genomic_DNA"/>
</dbReference>
<proteinExistence type="inferred from homology"/>
<dbReference type="PROSITE" id="PS51257">
    <property type="entry name" value="PROKAR_LIPOPROTEIN"/>
    <property type="match status" value="1"/>
</dbReference>
<evidence type="ECO:0000256" key="2">
    <source>
        <dbReference type="ARBA" id="ARBA00023008"/>
    </source>
</evidence>
<feature type="domain" description="Thioredoxin" evidence="4">
    <location>
        <begin position="15"/>
        <end position="199"/>
    </location>
</feature>
<dbReference type="RefSeq" id="WP_250751226.1">
    <property type="nucleotide sequence ID" value="NZ_CP098401.1"/>
</dbReference>
<dbReference type="Pfam" id="PF02630">
    <property type="entry name" value="SCO1-SenC"/>
    <property type="match status" value="1"/>
</dbReference>
<dbReference type="InterPro" id="IPR003782">
    <property type="entry name" value="SCO1/SenC"/>
</dbReference>
<sequence>MNSSFLRYFPVAAAILLGACNPAATTPAQDPPLAGARIGGAFSLTDQDGRAVTDRDFAGKYRIMYFGYTFCPDVCPVDVQLIGAGLKAFEARDAAAGAKVVPVFVTVDPERDTPAVVKQFVAAFHPRMVGVTGSVPAIAAVAKAYGIYFAKQAPAPGGGYMVDHSRQAYLMGPDGAPIALLPVEKGADAIADELHRWVR</sequence>
<keyword evidence="6" id="KW-1185">Reference proteome</keyword>
<dbReference type="PROSITE" id="PS51352">
    <property type="entry name" value="THIOREDOXIN_2"/>
    <property type="match status" value="1"/>
</dbReference>
<organism evidence="5 6">
    <name type="scientific">Sphingomonas donggukensis</name>
    <dbReference type="NCBI Taxonomy" id="2949093"/>
    <lineage>
        <taxon>Bacteria</taxon>
        <taxon>Pseudomonadati</taxon>
        <taxon>Pseudomonadota</taxon>
        <taxon>Alphaproteobacteria</taxon>
        <taxon>Sphingomonadales</taxon>
        <taxon>Sphingomonadaceae</taxon>
        <taxon>Sphingomonas</taxon>
    </lineage>
</organism>
<comment type="similarity">
    <text evidence="1">Belongs to the SCO1/2 family.</text>
</comment>
<gene>
    <name evidence="5" type="ORF">M9980_12035</name>
</gene>
<keyword evidence="3" id="KW-0732">Signal</keyword>
<dbReference type="Gene3D" id="3.40.30.10">
    <property type="entry name" value="Glutaredoxin"/>
    <property type="match status" value="1"/>
</dbReference>
<dbReference type="PANTHER" id="PTHR12151:SF5">
    <property type="entry name" value="AT19154P"/>
    <property type="match status" value="1"/>
</dbReference>